<dbReference type="InterPro" id="IPR011989">
    <property type="entry name" value="ARM-like"/>
</dbReference>
<dbReference type="SUPFAM" id="SSF48371">
    <property type="entry name" value="ARM repeat"/>
    <property type="match status" value="2"/>
</dbReference>
<dbReference type="AlphaFoldDB" id="A0A2V0P916"/>
<sequence>MIPRRRASSSAAPPRAGAVAPLQTVQAQCEELLRLAREELVKAGGITALVVALDCGDTTARHSALGALAALASSDGGRWLPSLATGGTTLSGRLLAAAAAAAVGPHERSRVEATRLLACLACVPELAPGVWAAGAAGLIAAMLGRGERGRRSTTADEEGCGGGDGGRSAAVPAVLPATPGWAGKRQLQLAAALALKALIEPSEWEAEAVRNRRRHEALQRAGGLGPLVALAADGGSSTGTCGATRDLAAAAAACLRFVALVPQAAQAAVAEAGCAEALVAALSRRGLMPHGADVTATVGCAPAHPAHAAYLAGVAWELASYPDAAARLIAAGAIEALLQLVASAKDAGVKKRAVGSSGSGSKAQAPGSSADKRGGKGKNQEAGRSTARLLELSAGASDPAAGAAAALVNATGALHHLTMLDEGKARLLAGGGVPLLATLLRGPVGAALPVAWDNALAALWNVSLLSGAAAALAAAGAPPFLCGGPRGAQLPPR</sequence>
<dbReference type="InterPro" id="IPR016024">
    <property type="entry name" value="ARM-type_fold"/>
</dbReference>
<dbReference type="Gene3D" id="1.25.10.10">
    <property type="entry name" value="Leucine-rich Repeat Variant"/>
    <property type="match status" value="2"/>
</dbReference>
<dbReference type="Proteomes" id="UP000247498">
    <property type="component" value="Unassembled WGS sequence"/>
</dbReference>
<evidence type="ECO:0000313" key="3">
    <source>
        <dbReference type="Proteomes" id="UP000247498"/>
    </source>
</evidence>
<dbReference type="EMBL" id="BDRX01000074">
    <property type="protein sequence ID" value="GBF96059.1"/>
    <property type="molecule type" value="Genomic_DNA"/>
</dbReference>
<feature type="compositionally biased region" description="Basic and acidic residues" evidence="1">
    <location>
        <begin position="370"/>
        <end position="381"/>
    </location>
</feature>
<reference evidence="2 3" key="1">
    <citation type="journal article" date="2018" name="Sci. Rep.">
        <title>Raphidocelis subcapitata (=Pseudokirchneriella subcapitata) provides an insight into genome evolution and environmental adaptations in the Sphaeropleales.</title>
        <authorList>
            <person name="Suzuki S."/>
            <person name="Yamaguchi H."/>
            <person name="Nakajima N."/>
            <person name="Kawachi M."/>
        </authorList>
    </citation>
    <scope>NUCLEOTIDE SEQUENCE [LARGE SCALE GENOMIC DNA]</scope>
    <source>
        <strain evidence="2 3">NIES-35</strain>
    </source>
</reference>
<evidence type="ECO:0000313" key="2">
    <source>
        <dbReference type="EMBL" id="GBF96059.1"/>
    </source>
</evidence>
<dbReference type="InParanoid" id="A0A2V0P916"/>
<organism evidence="2 3">
    <name type="scientific">Raphidocelis subcapitata</name>
    <dbReference type="NCBI Taxonomy" id="307507"/>
    <lineage>
        <taxon>Eukaryota</taxon>
        <taxon>Viridiplantae</taxon>
        <taxon>Chlorophyta</taxon>
        <taxon>core chlorophytes</taxon>
        <taxon>Chlorophyceae</taxon>
        <taxon>CS clade</taxon>
        <taxon>Sphaeropleales</taxon>
        <taxon>Selenastraceae</taxon>
        <taxon>Raphidocelis</taxon>
    </lineage>
</organism>
<gene>
    <name evidence="2" type="ORF">Rsub_08935</name>
</gene>
<evidence type="ECO:0000256" key="1">
    <source>
        <dbReference type="SAM" id="MobiDB-lite"/>
    </source>
</evidence>
<proteinExistence type="predicted"/>
<name>A0A2V0P916_9CHLO</name>
<accession>A0A2V0P916</accession>
<protein>
    <submittedName>
        <fullName evidence="2">Uncharacterized protein</fullName>
    </submittedName>
</protein>
<feature type="region of interest" description="Disordered" evidence="1">
    <location>
        <begin position="352"/>
        <end position="384"/>
    </location>
</feature>
<keyword evidence="3" id="KW-1185">Reference proteome</keyword>
<comment type="caution">
    <text evidence="2">The sequence shown here is derived from an EMBL/GenBank/DDBJ whole genome shotgun (WGS) entry which is preliminary data.</text>
</comment>